<dbReference type="InterPro" id="IPR036390">
    <property type="entry name" value="WH_DNA-bd_sf"/>
</dbReference>
<dbReference type="EMBL" id="AP022614">
    <property type="protein sequence ID" value="BBZ46725.1"/>
    <property type="molecule type" value="Genomic_DNA"/>
</dbReference>
<accession>A0A7I7YXT1</accession>
<protein>
    <submittedName>
        <fullName evidence="1">MarR family transcriptional regulator</fullName>
    </submittedName>
</protein>
<sequence>MKRRPGVDSANTIFEMIDTGTDLTWRYLLPNRRDLSPSAALVLNRVHREGPMRLTALAAAEDTSQPAMTQLVQRMERQGLLARSSDPDDGRAALVSISDAGRELWDQRAEDRRKRLAQLLDGLSSEDELALWLAAQVAMPILRRLTQSATSPEPTAPATSL</sequence>
<keyword evidence="2" id="KW-1185">Reference proteome</keyword>
<evidence type="ECO:0000313" key="2">
    <source>
        <dbReference type="Proteomes" id="UP000467105"/>
    </source>
</evidence>
<organism evidence="1 2">
    <name type="scientific">Mycobacterium parmense</name>
    <dbReference type="NCBI Taxonomy" id="185642"/>
    <lineage>
        <taxon>Bacteria</taxon>
        <taxon>Bacillati</taxon>
        <taxon>Actinomycetota</taxon>
        <taxon>Actinomycetes</taxon>
        <taxon>Mycobacteriales</taxon>
        <taxon>Mycobacteriaceae</taxon>
        <taxon>Mycobacterium</taxon>
        <taxon>Mycobacterium simiae complex</taxon>
    </lineage>
</organism>
<reference evidence="1 2" key="1">
    <citation type="journal article" date="2019" name="Emerg. Microbes Infect.">
        <title>Comprehensive subspecies identification of 175 nontuberculous mycobacteria species based on 7547 genomic profiles.</title>
        <authorList>
            <person name="Matsumoto Y."/>
            <person name="Kinjo T."/>
            <person name="Motooka D."/>
            <person name="Nabeya D."/>
            <person name="Jung N."/>
            <person name="Uechi K."/>
            <person name="Horii T."/>
            <person name="Iida T."/>
            <person name="Fujita J."/>
            <person name="Nakamura S."/>
        </authorList>
    </citation>
    <scope>NUCLEOTIDE SEQUENCE [LARGE SCALE GENOMIC DNA]</scope>
    <source>
        <strain evidence="1 2">JCM 14742</strain>
    </source>
</reference>
<dbReference type="Pfam" id="PF01047">
    <property type="entry name" value="MarR"/>
    <property type="match status" value="1"/>
</dbReference>
<dbReference type="RefSeq" id="WP_085270497.1">
    <property type="nucleotide sequence ID" value="NZ_AP022614.1"/>
</dbReference>
<name>A0A7I7YXT1_9MYCO</name>
<evidence type="ECO:0000313" key="1">
    <source>
        <dbReference type="EMBL" id="BBZ46725.1"/>
    </source>
</evidence>
<dbReference type="PANTHER" id="PTHR39515:SF2">
    <property type="entry name" value="HTH-TYPE TRANSCRIPTIONAL REGULATOR RV0880"/>
    <property type="match status" value="1"/>
</dbReference>
<proteinExistence type="predicted"/>
<dbReference type="Proteomes" id="UP000467105">
    <property type="component" value="Chromosome"/>
</dbReference>
<dbReference type="GO" id="GO:0003700">
    <property type="term" value="F:DNA-binding transcription factor activity"/>
    <property type="evidence" value="ECO:0007669"/>
    <property type="project" value="InterPro"/>
</dbReference>
<dbReference type="InterPro" id="IPR036388">
    <property type="entry name" value="WH-like_DNA-bd_sf"/>
</dbReference>
<dbReference type="PANTHER" id="PTHR39515">
    <property type="entry name" value="CONSERVED PROTEIN"/>
    <property type="match status" value="1"/>
</dbReference>
<dbReference type="OrthoDB" id="69852at2"/>
<gene>
    <name evidence="1" type="ORF">MPRM_40060</name>
</gene>
<dbReference type="AlphaFoldDB" id="A0A7I7YXT1"/>
<dbReference type="SMART" id="SM00347">
    <property type="entry name" value="HTH_MARR"/>
    <property type="match status" value="1"/>
</dbReference>
<dbReference type="Gene3D" id="1.10.10.10">
    <property type="entry name" value="Winged helix-like DNA-binding domain superfamily/Winged helix DNA-binding domain"/>
    <property type="match status" value="1"/>
</dbReference>
<dbReference type="InterPro" id="IPR052526">
    <property type="entry name" value="HTH-type_Bedaq_tolerance"/>
</dbReference>
<dbReference type="SUPFAM" id="SSF46785">
    <property type="entry name" value="Winged helix' DNA-binding domain"/>
    <property type="match status" value="1"/>
</dbReference>
<dbReference type="InterPro" id="IPR000835">
    <property type="entry name" value="HTH_MarR-typ"/>
</dbReference>
<dbReference type="PROSITE" id="PS50995">
    <property type="entry name" value="HTH_MARR_2"/>
    <property type="match status" value="1"/>
</dbReference>